<keyword evidence="6" id="KW-1185">Reference proteome</keyword>
<reference evidence="5 6" key="1">
    <citation type="submission" date="2019-05" db="EMBL/GenBank/DDBJ databases">
        <title>We sequenced the genome of Paenibacillus hemerocallicola KCTC 33185 for further insight into its adaptation and study the phylogeny of Paenibacillus.</title>
        <authorList>
            <person name="Narsing Rao M.P."/>
        </authorList>
    </citation>
    <scope>NUCLEOTIDE SEQUENCE [LARGE SCALE GENOMIC DNA]</scope>
    <source>
        <strain evidence="5 6">KCTC 33185</strain>
    </source>
</reference>
<dbReference type="PRINTS" id="PR00032">
    <property type="entry name" value="HTHARAC"/>
</dbReference>
<dbReference type="Pfam" id="PF12833">
    <property type="entry name" value="HTH_18"/>
    <property type="match status" value="1"/>
</dbReference>
<evidence type="ECO:0000256" key="2">
    <source>
        <dbReference type="ARBA" id="ARBA00023125"/>
    </source>
</evidence>
<sequence>MMNKRIRRFAKLPFRRKLLLYSLVLSILPVLTVGLLSSYFASRSIQREVDQNHQYMLNQMQVQLNQFTKSIHTNSIYIATNLSVEKSVKEGPGIENLSASLEMNETIRRIRSTSPVRFNVSIVYKKFNNFTYSNEFSAQQLAEKRLLTILDKMKPQENEAIIVPANTFDDQPEMLLYRPVPIQSAYTEGVLILHVDPQDILQFVGSMEHGYGTRVLVADEHNRIVISSNRGEMGKSLDGVIRPAKVGKSGELSGKVMIEGVSYKVQTEKSATNDWTYIAITPTKELTAQSHRIQLTTWIVIGLQVLLWASIAALGTSRMYVPIQRLTEKLMPRQRQERNRGDGLAMLGDYMEQLADANRQLHNRLNEQFPYMRQGIFQQLLRGEMSERELAMAAEHANIKLQGEYVFVCVAEADDIAAFQRTYREKDRSLIHYALLKMMEETFHGVPFSAVFTPKTGQVVMLIGLDSDDADAKSLLRRRADEAREHVRTYFRFAISVAIGSPLSSFTEIGKGYEEAVALLSHRFILGEDMTIAADEADEGLMRLSRETGETQKRIVHHVFNGNMDDSREQLGQLVSELRQAHVKPETAMGLFSYMLGELDYMLQQTGCDIRQATGIDFYRKLHGLRSLPELERWLASELFPAVKAHLEIEAVSKQTKTIREVMSYVQQHLDDEMTLQKAADRFQLSVSYLSKLFKDESGVNFSEFVLELRMNKARDWLEHSDMPIKDIADKIGYASVQNFNRVFKQWCGVPPGEFRKEKRLSSG</sequence>
<organism evidence="5 6">
    <name type="scientific">Paenibacillus hemerocallicola</name>
    <dbReference type="NCBI Taxonomy" id="1172614"/>
    <lineage>
        <taxon>Bacteria</taxon>
        <taxon>Bacillati</taxon>
        <taxon>Bacillota</taxon>
        <taxon>Bacilli</taxon>
        <taxon>Bacillales</taxon>
        <taxon>Paenibacillaceae</taxon>
        <taxon>Paenibacillus</taxon>
    </lineage>
</organism>
<keyword evidence="1" id="KW-0805">Transcription regulation</keyword>
<dbReference type="PROSITE" id="PS01124">
    <property type="entry name" value="HTH_ARAC_FAMILY_2"/>
    <property type="match status" value="1"/>
</dbReference>
<comment type="caution">
    <text evidence="5">The sequence shown here is derived from an EMBL/GenBank/DDBJ whole genome shotgun (WGS) entry which is preliminary data.</text>
</comment>
<dbReference type="Proteomes" id="UP000307943">
    <property type="component" value="Unassembled WGS sequence"/>
</dbReference>
<dbReference type="EMBL" id="VDCQ01000088">
    <property type="protein sequence ID" value="TNJ60019.1"/>
    <property type="molecule type" value="Genomic_DNA"/>
</dbReference>
<keyword evidence="2" id="KW-0238">DNA-binding</keyword>
<dbReference type="RefSeq" id="WP_139607203.1">
    <property type="nucleotide sequence ID" value="NZ_VDCQ01000088.1"/>
</dbReference>
<dbReference type="SMART" id="SM00342">
    <property type="entry name" value="HTH_ARAC"/>
    <property type="match status" value="1"/>
</dbReference>
<proteinExistence type="predicted"/>
<accession>A0A5C4SXE1</accession>
<dbReference type="GO" id="GO:0003700">
    <property type="term" value="F:DNA-binding transcription factor activity"/>
    <property type="evidence" value="ECO:0007669"/>
    <property type="project" value="InterPro"/>
</dbReference>
<dbReference type="InterPro" id="IPR009057">
    <property type="entry name" value="Homeodomain-like_sf"/>
</dbReference>
<protein>
    <submittedName>
        <fullName evidence="5">AraC family transcriptional regulator</fullName>
    </submittedName>
</protein>
<evidence type="ECO:0000259" key="4">
    <source>
        <dbReference type="PROSITE" id="PS01124"/>
    </source>
</evidence>
<dbReference type="PANTHER" id="PTHR43280">
    <property type="entry name" value="ARAC-FAMILY TRANSCRIPTIONAL REGULATOR"/>
    <property type="match status" value="1"/>
</dbReference>
<dbReference type="InterPro" id="IPR041522">
    <property type="entry name" value="CdaR_GGDEF"/>
</dbReference>
<dbReference type="AlphaFoldDB" id="A0A5C4SXE1"/>
<keyword evidence="3" id="KW-0804">Transcription</keyword>
<dbReference type="InterPro" id="IPR018062">
    <property type="entry name" value="HTH_AraC-typ_CS"/>
</dbReference>
<dbReference type="SUPFAM" id="SSF46689">
    <property type="entry name" value="Homeodomain-like"/>
    <property type="match status" value="2"/>
</dbReference>
<dbReference type="OrthoDB" id="1975037at2"/>
<gene>
    <name evidence="5" type="ORF">FE784_36665</name>
</gene>
<evidence type="ECO:0000256" key="3">
    <source>
        <dbReference type="ARBA" id="ARBA00023163"/>
    </source>
</evidence>
<name>A0A5C4SXE1_9BACL</name>
<dbReference type="PROSITE" id="PS00041">
    <property type="entry name" value="HTH_ARAC_FAMILY_1"/>
    <property type="match status" value="1"/>
</dbReference>
<feature type="domain" description="HTH araC/xylS-type" evidence="4">
    <location>
        <begin position="660"/>
        <end position="758"/>
    </location>
</feature>
<evidence type="ECO:0000313" key="6">
    <source>
        <dbReference type="Proteomes" id="UP000307943"/>
    </source>
</evidence>
<dbReference type="PANTHER" id="PTHR43280:SF2">
    <property type="entry name" value="HTH-TYPE TRANSCRIPTIONAL REGULATOR EXSA"/>
    <property type="match status" value="1"/>
</dbReference>
<dbReference type="Gene3D" id="3.30.450.20">
    <property type="entry name" value="PAS domain"/>
    <property type="match status" value="1"/>
</dbReference>
<dbReference type="InterPro" id="IPR020449">
    <property type="entry name" value="Tscrpt_reg_AraC-type_HTH"/>
</dbReference>
<evidence type="ECO:0000313" key="5">
    <source>
        <dbReference type="EMBL" id="TNJ60019.1"/>
    </source>
</evidence>
<dbReference type="InterPro" id="IPR018060">
    <property type="entry name" value="HTH_AraC"/>
</dbReference>
<dbReference type="GO" id="GO:0043565">
    <property type="term" value="F:sequence-specific DNA binding"/>
    <property type="evidence" value="ECO:0007669"/>
    <property type="project" value="InterPro"/>
</dbReference>
<dbReference type="Pfam" id="PF17853">
    <property type="entry name" value="GGDEF_2"/>
    <property type="match status" value="1"/>
</dbReference>
<dbReference type="Gene3D" id="1.10.10.60">
    <property type="entry name" value="Homeodomain-like"/>
    <property type="match status" value="2"/>
</dbReference>
<evidence type="ECO:0000256" key="1">
    <source>
        <dbReference type="ARBA" id="ARBA00023015"/>
    </source>
</evidence>